<reference evidence="1" key="2">
    <citation type="submission" date="2023-01" db="EMBL/GenBank/DDBJ databases">
        <authorList>
            <person name="Sun Q."/>
            <person name="Evtushenko L."/>
        </authorList>
    </citation>
    <scope>NUCLEOTIDE SEQUENCE</scope>
    <source>
        <strain evidence="1">VKM B-2222</strain>
    </source>
</reference>
<comment type="caution">
    <text evidence="1">The sequence shown here is derived from an EMBL/GenBank/DDBJ whole genome shotgun (WGS) entry which is preliminary data.</text>
</comment>
<dbReference type="AlphaFoldDB" id="A0AAD3P0A0"/>
<accession>A0AAD3P0A0</accession>
<evidence type="ECO:0000313" key="2">
    <source>
        <dbReference type="Proteomes" id="UP001143349"/>
    </source>
</evidence>
<reference evidence="1" key="1">
    <citation type="journal article" date="2014" name="Int. J. Syst. Evol. Microbiol.">
        <title>Complete genome sequence of Corynebacterium casei LMG S-19264T (=DSM 44701T), isolated from a smear-ripened cheese.</title>
        <authorList>
            <consortium name="US DOE Joint Genome Institute (JGI-PGF)"/>
            <person name="Walter F."/>
            <person name="Albersmeier A."/>
            <person name="Kalinowski J."/>
            <person name="Ruckert C."/>
        </authorList>
    </citation>
    <scope>NUCLEOTIDE SEQUENCE</scope>
    <source>
        <strain evidence="1">VKM B-2222</strain>
    </source>
</reference>
<protein>
    <recommendedName>
        <fullName evidence="3">DUF1800 family protein</fullName>
    </recommendedName>
</protein>
<dbReference type="EMBL" id="BSFH01000095">
    <property type="protein sequence ID" value="GLK65816.1"/>
    <property type="molecule type" value="Genomic_DNA"/>
</dbReference>
<organism evidence="1 2">
    <name type="scientific">Paracoccus kondratievae</name>
    <dbReference type="NCBI Taxonomy" id="135740"/>
    <lineage>
        <taxon>Bacteria</taxon>
        <taxon>Pseudomonadati</taxon>
        <taxon>Pseudomonadota</taxon>
        <taxon>Alphaproteobacteria</taxon>
        <taxon>Rhodobacterales</taxon>
        <taxon>Paracoccaceae</taxon>
        <taxon>Paracoccus</taxon>
    </lineage>
</organism>
<sequence length="455" mass="50108">MSFGFPELAAIRLGFGLSPLTPPPADAETVLASVARSGPDPAAMTTAEASQIALSFRAGVVARRSGKPEPPGSKEAEQQLASMPIEDLRRRVVRAVDDPVGFGERLVQFWSDHFTVRAINRVHYGLSMTFQDEAIRPYVNGRFEDMFFAADTHPMMLVYLDQISSRGPNSVLAKRRPERHLGLNENLAREALELHSMGVSAGYEQKDVRELAELLTGLSFSHKGGFAFQQAWVEPGAETVLGKSYGGGRRGGLDDIRAAFRDIARRPETAQYLSRKLAVHFVSDDPSQDLVEAMAATWRATGGDLPQVYRVLVTHPDLASNLRKKVRQPFDYCVAGLRALGVRGKDLAALDRKVFNRAVWEPIRSMGQPWWQAKGPDGWPEEVEAWIAPQTLAARINWSLQVPRMLLKELPDPREMLVSAFGGTQSAELAWAVPKAESAAEGVALILASGDFNRR</sequence>
<evidence type="ECO:0008006" key="3">
    <source>
        <dbReference type="Google" id="ProtNLM"/>
    </source>
</evidence>
<gene>
    <name evidence="1" type="ORF">GCM10017635_32930</name>
</gene>
<keyword evidence="2" id="KW-1185">Reference proteome</keyword>
<dbReference type="Pfam" id="PF08811">
    <property type="entry name" value="DUF1800"/>
    <property type="match status" value="1"/>
</dbReference>
<evidence type="ECO:0000313" key="1">
    <source>
        <dbReference type="EMBL" id="GLK65816.1"/>
    </source>
</evidence>
<dbReference type="Proteomes" id="UP001143349">
    <property type="component" value="Unassembled WGS sequence"/>
</dbReference>
<dbReference type="RefSeq" id="WP_010392785.1">
    <property type="nucleotide sequence ID" value="NZ_BSFH01000095.1"/>
</dbReference>
<dbReference type="InterPro" id="IPR014917">
    <property type="entry name" value="DUF1800"/>
</dbReference>
<name>A0AAD3P0A0_9RHOB</name>
<proteinExistence type="predicted"/>